<keyword evidence="2" id="KW-1185">Reference proteome</keyword>
<protein>
    <recommendedName>
        <fullName evidence="3">Concanavalin A-like lectin/glucanase superfamily protein</fullName>
    </recommendedName>
</protein>
<accession>A0A1H8TCT8</accession>
<dbReference type="RefSeq" id="WP_090321145.1">
    <property type="nucleotide sequence ID" value="NZ_FNOE01000024.1"/>
</dbReference>
<dbReference type="OrthoDB" id="8551812at2"/>
<sequence length="342" mass="37042">MTIDNATISVVKTINPPIPASTQLFASNFKVSISAFATGGRASFSGTDTDTGYVWPFSGGGSNQALKSVLSDCLLINNYVSGGITAANAGSYGRATIRDAVGAPGEKELFLELLDSGAIDRVDHTNQPFGAQLDLEFSRIQDGMSPLPPDFNDLYVSHYFKFPASIATDLAVGGYTTIFDIKSGGYTNLYNGDNRITVGLIKGADGNLYTRTDGDRNANGSVIATSPDGILPWVYDGTFSYWRETFKSFPITLDAWHKFEIYIHRDAKNGICLVSIDDTIVCYHVGRTLGEFGLPWGRIFPFLIYGNHGPGKGSVRRLRVHDYPPNGSALQLPAASLLYRYG</sequence>
<proteinExistence type="predicted"/>
<reference evidence="2" key="1">
    <citation type="submission" date="2016-10" db="EMBL/GenBank/DDBJ databases">
        <authorList>
            <person name="Varghese N."/>
            <person name="Submissions S."/>
        </authorList>
    </citation>
    <scope>NUCLEOTIDE SEQUENCE [LARGE SCALE GENOMIC DNA]</scope>
    <source>
        <strain evidence="2">Nm76</strain>
    </source>
</reference>
<name>A0A1H8TCT8_9PROT</name>
<evidence type="ECO:0000313" key="2">
    <source>
        <dbReference type="Proteomes" id="UP000198814"/>
    </source>
</evidence>
<evidence type="ECO:0000313" key="1">
    <source>
        <dbReference type="EMBL" id="SEO88318.1"/>
    </source>
</evidence>
<dbReference type="Proteomes" id="UP000198814">
    <property type="component" value="Unassembled WGS sequence"/>
</dbReference>
<organism evidence="1 2">
    <name type="scientific">Nitrosomonas oligotropha</name>
    <dbReference type="NCBI Taxonomy" id="42354"/>
    <lineage>
        <taxon>Bacteria</taxon>
        <taxon>Pseudomonadati</taxon>
        <taxon>Pseudomonadota</taxon>
        <taxon>Betaproteobacteria</taxon>
        <taxon>Nitrosomonadales</taxon>
        <taxon>Nitrosomonadaceae</taxon>
        <taxon>Nitrosomonas</taxon>
    </lineage>
</organism>
<dbReference type="AlphaFoldDB" id="A0A1H8TCT8"/>
<dbReference type="STRING" id="42354.SAMN05216333_12337"/>
<gene>
    <name evidence="1" type="ORF">SAMN05216333_12337</name>
</gene>
<evidence type="ECO:0008006" key="3">
    <source>
        <dbReference type="Google" id="ProtNLM"/>
    </source>
</evidence>
<dbReference type="EMBL" id="FODO01000023">
    <property type="protein sequence ID" value="SEO88318.1"/>
    <property type="molecule type" value="Genomic_DNA"/>
</dbReference>